<dbReference type="GO" id="GO:0004518">
    <property type="term" value="F:nuclease activity"/>
    <property type="evidence" value="ECO:0007669"/>
    <property type="project" value="UniProtKB-KW"/>
</dbReference>
<keyword evidence="7" id="KW-0539">Nucleus</keyword>
<keyword evidence="6" id="KW-0378">Hydrolase</keyword>
<organism evidence="9">
    <name type="scientific">Ananas comosus var. bracteatus</name>
    <name type="common">red pineapple</name>
    <dbReference type="NCBI Taxonomy" id="296719"/>
    <lineage>
        <taxon>Eukaryota</taxon>
        <taxon>Viridiplantae</taxon>
        <taxon>Streptophyta</taxon>
        <taxon>Embryophyta</taxon>
        <taxon>Tracheophyta</taxon>
        <taxon>Spermatophyta</taxon>
        <taxon>Magnoliopsida</taxon>
        <taxon>Liliopsida</taxon>
        <taxon>Poales</taxon>
        <taxon>Bromeliaceae</taxon>
        <taxon>Bromelioideae</taxon>
        <taxon>Ananas</taxon>
    </lineage>
</organism>
<gene>
    <name evidence="9" type="ORF">CB5_LOCUS9010</name>
</gene>
<keyword evidence="5" id="KW-0479">Metal-binding</keyword>
<sequence>MLRDAISRSNRLLRVLQDYYYLCDAGYPNGEGFLTPYRGRRYHLSEWRQNREPQTPQEFYNYKHSSARNVIERCFELLKGRWAIHRGKSYYPLKAACRIISASAVLHNHIRRKMPIDPYENELSEIDPTKEIQGDNITYIKTSDT</sequence>
<dbReference type="GO" id="GO:0005634">
    <property type="term" value="C:nucleus"/>
    <property type="evidence" value="ECO:0007669"/>
    <property type="project" value="UniProtKB-SubCell"/>
</dbReference>
<dbReference type="GO" id="GO:0046872">
    <property type="term" value="F:metal ion binding"/>
    <property type="evidence" value="ECO:0007669"/>
    <property type="project" value="UniProtKB-KW"/>
</dbReference>
<name>A0A6V7P4M7_ANACO</name>
<evidence type="ECO:0000256" key="5">
    <source>
        <dbReference type="ARBA" id="ARBA00022723"/>
    </source>
</evidence>
<dbReference type="InterPro" id="IPR045249">
    <property type="entry name" value="HARBI1-like"/>
</dbReference>
<dbReference type="AlphaFoldDB" id="A0A6V7P4M7"/>
<dbReference type="InterPro" id="IPR027806">
    <property type="entry name" value="HARBI1_dom"/>
</dbReference>
<protein>
    <recommendedName>
        <fullName evidence="8">DDE Tnp4 domain-containing protein</fullName>
    </recommendedName>
</protein>
<comment type="similarity">
    <text evidence="3">Belongs to the HARBI1 family.</text>
</comment>
<feature type="domain" description="DDE Tnp4" evidence="8">
    <location>
        <begin position="13"/>
        <end position="108"/>
    </location>
</feature>
<evidence type="ECO:0000256" key="4">
    <source>
        <dbReference type="ARBA" id="ARBA00022722"/>
    </source>
</evidence>
<evidence type="ECO:0000256" key="7">
    <source>
        <dbReference type="ARBA" id="ARBA00023242"/>
    </source>
</evidence>
<keyword evidence="4" id="KW-0540">Nuclease</keyword>
<dbReference type="PANTHER" id="PTHR22930">
    <property type="match status" value="1"/>
</dbReference>
<reference evidence="9" key="1">
    <citation type="submission" date="2020-07" db="EMBL/GenBank/DDBJ databases">
        <authorList>
            <person name="Lin J."/>
        </authorList>
    </citation>
    <scope>NUCLEOTIDE SEQUENCE</scope>
</reference>
<accession>A0A6V7P4M7</accession>
<dbReference type="GO" id="GO:0016787">
    <property type="term" value="F:hydrolase activity"/>
    <property type="evidence" value="ECO:0007669"/>
    <property type="project" value="UniProtKB-KW"/>
</dbReference>
<dbReference type="Pfam" id="PF13359">
    <property type="entry name" value="DDE_Tnp_4"/>
    <property type="match status" value="1"/>
</dbReference>
<dbReference type="PANTHER" id="PTHR22930:SF281">
    <property type="entry name" value="NUCLEASE"/>
    <property type="match status" value="1"/>
</dbReference>
<evidence type="ECO:0000313" key="9">
    <source>
        <dbReference type="EMBL" id="CAD1825799.1"/>
    </source>
</evidence>
<evidence type="ECO:0000256" key="6">
    <source>
        <dbReference type="ARBA" id="ARBA00022801"/>
    </source>
</evidence>
<comment type="cofactor">
    <cofactor evidence="1">
        <name>a divalent metal cation</name>
        <dbReference type="ChEBI" id="CHEBI:60240"/>
    </cofactor>
</comment>
<evidence type="ECO:0000256" key="3">
    <source>
        <dbReference type="ARBA" id="ARBA00006958"/>
    </source>
</evidence>
<dbReference type="EMBL" id="LR862145">
    <property type="protein sequence ID" value="CAD1825799.1"/>
    <property type="molecule type" value="Genomic_DNA"/>
</dbReference>
<proteinExistence type="inferred from homology"/>
<evidence type="ECO:0000256" key="1">
    <source>
        <dbReference type="ARBA" id="ARBA00001968"/>
    </source>
</evidence>
<evidence type="ECO:0000256" key="2">
    <source>
        <dbReference type="ARBA" id="ARBA00004123"/>
    </source>
</evidence>
<comment type="subcellular location">
    <subcellularLocation>
        <location evidence="2">Nucleus</location>
    </subcellularLocation>
</comment>
<evidence type="ECO:0000259" key="8">
    <source>
        <dbReference type="Pfam" id="PF13359"/>
    </source>
</evidence>